<gene>
    <name evidence="1" type="ORF">C4541_09695</name>
</gene>
<dbReference type="AlphaFoldDB" id="A0A3A4QVE2"/>
<proteinExistence type="predicted"/>
<organism evidence="1 2">
    <name type="scientific">Candidatus Auribacter fodinae</name>
    <dbReference type="NCBI Taxonomy" id="2093366"/>
    <lineage>
        <taxon>Bacteria</taxon>
        <taxon>Pseudomonadati</taxon>
        <taxon>Candidatus Auribacterota</taxon>
        <taxon>Candidatus Auribacteria</taxon>
        <taxon>Candidatus Auribacterales</taxon>
        <taxon>Candidatus Auribacteraceae</taxon>
        <taxon>Candidatus Auribacter</taxon>
    </lineage>
</organism>
<dbReference type="Proteomes" id="UP000266426">
    <property type="component" value="Unassembled WGS sequence"/>
</dbReference>
<comment type="caution">
    <text evidence="1">The sequence shown here is derived from an EMBL/GenBank/DDBJ whole genome shotgun (WGS) entry which is preliminary data.</text>
</comment>
<evidence type="ECO:0000313" key="2">
    <source>
        <dbReference type="Proteomes" id="UP000266426"/>
    </source>
</evidence>
<sequence>MPPGGIFPSYLLGSTEILAEHIETYIPIRPNNKPNKKTNTFLFIKLIVPILLIKTTFKCL</sequence>
<evidence type="ECO:0000313" key="1">
    <source>
        <dbReference type="EMBL" id="RJP57724.1"/>
    </source>
</evidence>
<accession>A0A3A4QVE2</accession>
<reference evidence="1 2" key="1">
    <citation type="journal article" date="2017" name="ISME J.">
        <title>Energy and carbon metabolisms in a deep terrestrial subsurface fluid microbial community.</title>
        <authorList>
            <person name="Momper L."/>
            <person name="Jungbluth S.P."/>
            <person name="Lee M.D."/>
            <person name="Amend J.P."/>
        </authorList>
    </citation>
    <scope>NUCLEOTIDE SEQUENCE [LARGE SCALE GENOMIC DNA]</scope>
    <source>
        <strain evidence="1">SURF_26</strain>
    </source>
</reference>
<dbReference type="EMBL" id="QZJZ01000076">
    <property type="protein sequence ID" value="RJP57724.1"/>
    <property type="molecule type" value="Genomic_DNA"/>
</dbReference>
<name>A0A3A4QVE2_9BACT</name>
<protein>
    <submittedName>
        <fullName evidence="1">Uncharacterized protein</fullName>
    </submittedName>
</protein>